<evidence type="ECO:0000313" key="1">
    <source>
        <dbReference type="Ensembl" id="ENSVKKP00000016476.1"/>
    </source>
</evidence>
<dbReference type="AlphaFoldDB" id="A0A8D2L4A6"/>
<proteinExistence type="predicted"/>
<accession>A0A8D2L4A6</accession>
<dbReference type="Ensembl" id="ENSVKKT00000016876.1">
    <property type="protein sequence ID" value="ENSVKKP00000016476.1"/>
    <property type="gene ID" value="ENSVKKG00000011257.1"/>
</dbReference>
<protein>
    <submittedName>
        <fullName evidence="1">Uncharacterized protein</fullName>
    </submittedName>
</protein>
<reference evidence="1" key="2">
    <citation type="submission" date="2025-09" db="UniProtKB">
        <authorList>
            <consortium name="Ensembl"/>
        </authorList>
    </citation>
    <scope>IDENTIFICATION</scope>
</reference>
<keyword evidence="2" id="KW-1185">Reference proteome</keyword>
<sequence length="93" mass="10005">MKLPREPGCSRREALSPGNYCNPRDSGFLLLLCSSGFPRGPLTQTRNSGAAGRDIALPMSLRCNIANGLAHLGAWLMCQAVAFPHPLQKRSLA</sequence>
<evidence type="ECO:0000313" key="2">
    <source>
        <dbReference type="Proteomes" id="UP000694545"/>
    </source>
</evidence>
<reference evidence="1" key="1">
    <citation type="submission" date="2025-08" db="UniProtKB">
        <authorList>
            <consortium name="Ensembl"/>
        </authorList>
    </citation>
    <scope>IDENTIFICATION</scope>
</reference>
<dbReference type="Proteomes" id="UP000694545">
    <property type="component" value="Unplaced"/>
</dbReference>
<organism evidence="1 2">
    <name type="scientific">Varanus komodoensis</name>
    <name type="common">Komodo dragon</name>
    <dbReference type="NCBI Taxonomy" id="61221"/>
    <lineage>
        <taxon>Eukaryota</taxon>
        <taxon>Metazoa</taxon>
        <taxon>Chordata</taxon>
        <taxon>Craniata</taxon>
        <taxon>Vertebrata</taxon>
        <taxon>Euteleostomi</taxon>
        <taxon>Lepidosauria</taxon>
        <taxon>Squamata</taxon>
        <taxon>Bifurcata</taxon>
        <taxon>Unidentata</taxon>
        <taxon>Episquamata</taxon>
        <taxon>Toxicofera</taxon>
        <taxon>Anguimorpha</taxon>
        <taxon>Paleoanguimorpha</taxon>
        <taxon>Varanoidea</taxon>
        <taxon>Varanidae</taxon>
        <taxon>Varanus</taxon>
    </lineage>
</organism>
<name>A0A8D2L4A6_VARKO</name>